<keyword evidence="2" id="KW-0044">Antibiotic</keyword>
<sequence length="68" mass="7814">MTVQGYHVSPESGLDNVLVRMMRLNPTTGNYEFWEPGENRPTILWTPNEQEFKAPPHTGNEEQPFIPS</sequence>
<evidence type="ECO:0000313" key="7">
    <source>
        <dbReference type="Proteomes" id="UP000250870"/>
    </source>
</evidence>
<evidence type="ECO:0000256" key="4">
    <source>
        <dbReference type="SAM" id="MobiDB-lite"/>
    </source>
</evidence>
<organism evidence="6 7">
    <name type="scientific">Photorhabdus laumondii subsp. clarkei</name>
    <dbReference type="NCBI Taxonomy" id="2029685"/>
    <lineage>
        <taxon>Bacteria</taxon>
        <taxon>Pseudomonadati</taxon>
        <taxon>Pseudomonadota</taxon>
        <taxon>Gammaproteobacteria</taxon>
        <taxon>Enterobacterales</taxon>
        <taxon>Morganellaceae</taxon>
        <taxon>Photorhabdus</taxon>
    </lineage>
</organism>
<accession>A0A329VML6</accession>
<evidence type="ECO:0000256" key="2">
    <source>
        <dbReference type="ARBA" id="ARBA00023022"/>
    </source>
</evidence>
<dbReference type="SUPFAM" id="SSF69369">
    <property type="entry name" value="Cloacin translocation domain"/>
    <property type="match status" value="1"/>
</dbReference>
<dbReference type="GO" id="GO:0042742">
    <property type="term" value="P:defense response to bacterium"/>
    <property type="evidence" value="ECO:0007669"/>
    <property type="project" value="UniProtKB-KW"/>
</dbReference>
<dbReference type="EMBL" id="NSCI01000001">
    <property type="protein sequence ID" value="RAW93490.1"/>
    <property type="molecule type" value="Genomic_DNA"/>
</dbReference>
<dbReference type="InterPro" id="IPR036302">
    <property type="entry name" value="Pyosin/cloacin_T_dom_sf"/>
</dbReference>
<dbReference type="AlphaFoldDB" id="A0A329VML6"/>
<feature type="region of interest" description="Disordered" evidence="4">
    <location>
        <begin position="49"/>
        <end position="68"/>
    </location>
</feature>
<dbReference type="GO" id="GO:0031640">
    <property type="term" value="P:killing of cells of another organism"/>
    <property type="evidence" value="ECO:0007669"/>
    <property type="project" value="UniProtKB-KW"/>
</dbReference>
<keyword evidence="3" id="KW-0078">Bacteriocin</keyword>
<evidence type="ECO:0000256" key="1">
    <source>
        <dbReference type="ARBA" id="ARBA00022529"/>
    </source>
</evidence>
<dbReference type="InterPro" id="IPR016128">
    <property type="entry name" value="Pyosin/cloacin_T_dom"/>
</dbReference>
<protein>
    <recommendedName>
        <fullName evidence="5">Pyosin/cloacin translocation domain-containing protein</fullName>
    </recommendedName>
</protein>
<dbReference type="Proteomes" id="UP000250870">
    <property type="component" value="Unassembled WGS sequence"/>
</dbReference>
<dbReference type="Pfam" id="PF06958">
    <property type="entry name" value="Pyocin_S"/>
    <property type="match status" value="1"/>
</dbReference>
<comment type="caution">
    <text evidence="6">The sequence shown here is derived from an EMBL/GenBank/DDBJ whole genome shotgun (WGS) entry which is preliminary data.</text>
</comment>
<evidence type="ECO:0000259" key="5">
    <source>
        <dbReference type="Pfam" id="PF06958"/>
    </source>
</evidence>
<reference evidence="6 7" key="1">
    <citation type="journal article" date="2018" name="Int. J. Syst. Evol. Microbiol.">
        <title>Whole-genome-based revisit of Photorhabdus phylogeny: proposal for the elevation of most Photorhabdus subspecies to the species level and description of one novel species Photorhabdus bodei sp. nov., and one novel subspecies Photorhabdus laumondii subsp. clarkei subsp. nov.</title>
        <authorList>
            <person name="Machado R.A.R."/>
            <person name="Wuthrich D."/>
            <person name="Kuhnert P."/>
            <person name="Arce C.C.M."/>
            <person name="Thonen L."/>
            <person name="Ruiz C."/>
            <person name="Zhang X."/>
            <person name="Robert C.A.M."/>
            <person name="Karimi J."/>
            <person name="Kamali S."/>
            <person name="Ma J."/>
            <person name="Bruggmann R."/>
            <person name="Erb M."/>
        </authorList>
    </citation>
    <scope>NUCLEOTIDE SEQUENCE [LARGE SCALE GENOMIC DNA]</scope>
    <source>
        <strain evidence="6 7">BOJ-47</strain>
    </source>
</reference>
<name>A0A329VML6_9GAMM</name>
<evidence type="ECO:0000256" key="3">
    <source>
        <dbReference type="ARBA" id="ARBA00023048"/>
    </source>
</evidence>
<gene>
    <name evidence="6" type="ORF">CKY01_00745</name>
</gene>
<evidence type="ECO:0000313" key="6">
    <source>
        <dbReference type="EMBL" id="RAW93490.1"/>
    </source>
</evidence>
<feature type="domain" description="Pyosin/cloacin translocation" evidence="5">
    <location>
        <begin position="1"/>
        <end position="67"/>
    </location>
</feature>
<proteinExistence type="predicted"/>
<keyword evidence="1" id="KW-0929">Antimicrobial</keyword>